<name>A0A2H3BTF8_9AGAR</name>
<proteinExistence type="predicted"/>
<accession>A0A2H3BTF8</accession>
<protein>
    <submittedName>
        <fullName evidence="1">Uncharacterized protein</fullName>
    </submittedName>
</protein>
<evidence type="ECO:0000313" key="1">
    <source>
        <dbReference type="EMBL" id="PBK70282.1"/>
    </source>
</evidence>
<dbReference type="Proteomes" id="UP000218334">
    <property type="component" value="Unassembled WGS sequence"/>
</dbReference>
<organism evidence="1 2">
    <name type="scientific">Armillaria solidipes</name>
    <dbReference type="NCBI Taxonomy" id="1076256"/>
    <lineage>
        <taxon>Eukaryota</taxon>
        <taxon>Fungi</taxon>
        <taxon>Dikarya</taxon>
        <taxon>Basidiomycota</taxon>
        <taxon>Agaricomycotina</taxon>
        <taxon>Agaricomycetes</taxon>
        <taxon>Agaricomycetidae</taxon>
        <taxon>Agaricales</taxon>
        <taxon>Marasmiineae</taxon>
        <taxon>Physalacriaceae</taxon>
        <taxon>Armillaria</taxon>
    </lineage>
</organism>
<dbReference type="AlphaFoldDB" id="A0A2H3BTF8"/>
<gene>
    <name evidence="1" type="ORF">ARMSODRAFT_974255</name>
</gene>
<reference evidence="2" key="1">
    <citation type="journal article" date="2017" name="Nat. Ecol. Evol.">
        <title>Genome expansion and lineage-specific genetic innovations in the forest pathogenic fungi Armillaria.</title>
        <authorList>
            <person name="Sipos G."/>
            <person name="Prasanna A.N."/>
            <person name="Walter M.C."/>
            <person name="O'Connor E."/>
            <person name="Balint B."/>
            <person name="Krizsan K."/>
            <person name="Kiss B."/>
            <person name="Hess J."/>
            <person name="Varga T."/>
            <person name="Slot J."/>
            <person name="Riley R."/>
            <person name="Boka B."/>
            <person name="Rigling D."/>
            <person name="Barry K."/>
            <person name="Lee J."/>
            <person name="Mihaltcheva S."/>
            <person name="LaButti K."/>
            <person name="Lipzen A."/>
            <person name="Waldron R."/>
            <person name="Moloney N.M."/>
            <person name="Sperisen C."/>
            <person name="Kredics L."/>
            <person name="Vagvoelgyi C."/>
            <person name="Patrignani A."/>
            <person name="Fitzpatrick D."/>
            <person name="Nagy I."/>
            <person name="Doyle S."/>
            <person name="Anderson J.B."/>
            <person name="Grigoriev I.V."/>
            <person name="Gueldener U."/>
            <person name="Muensterkoetter M."/>
            <person name="Nagy L.G."/>
        </authorList>
    </citation>
    <scope>NUCLEOTIDE SEQUENCE [LARGE SCALE GENOMIC DNA]</scope>
    <source>
        <strain evidence="2">28-4</strain>
    </source>
</reference>
<evidence type="ECO:0000313" key="2">
    <source>
        <dbReference type="Proteomes" id="UP000218334"/>
    </source>
</evidence>
<keyword evidence="2" id="KW-1185">Reference proteome</keyword>
<dbReference type="STRING" id="1076256.A0A2H3BTF8"/>
<sequence>MAMLGYYIINTLHPEVKRLLFRMMINWGCNSTQVNKVQDDLHIPNWQTRDGLLSLITLGNKYDPAAMIEWLIARDTYAIAVAQFDKHYSMIDCMNISLESVKQFAVSIWDYLEMVEEELNRSPEAAGAHHDYVEEVFGEVLDFDLAKDILKWEVEDSYFKDSSLLA</sequence>
<dbReference type="EMBL" id="KZ293426">
    <property type="protein sequence ID" value="PBK70282.1"/>
    <property type="molecule type" value="Genomic_DNA"/>
</dbReference>